<dbReference type="EMBL" id="CP002831">
    <property type="protein sequence ID" value="AFC24086.1"/>
    <property type="molecule type" value="Genomic_DNA"/>
</dbReference>
<dbReference type="HOGENOM" id="CLU_3122503_0_0_10"/>
<protein>
    <submittedName>
        <fullName evidence="2">Uncharacterized protein</fullName>
    </submittedName>
</protein>
<sequence>MPWPQFLKRNCGLFYAPKQEFGTYLQFTNASGLALAFIFICKTALNDARS</sequence>
<dbReference type="KEGG" id="sgn:SGRA_1351"/>
<keyword evidence="1" id="KW-0812">Transmembrane</keyword>
<reference evidence="2 3" key="1">
    <citation type="journal article" date="2012" name="Stand. Genomic Sci.">
        <title>Complete genome sequencing and analysis of Saprospira grandis str. Lewin, a predatory marine bacterium.</title>
        <authorList>
            <person name="Saw J.H."/>
            <person name="Yuryev A."/>
            <person name="Kanbe M."/>
            <person name="Hou S."/>
            <person name="Young A.G."/>
            <person name="Aizawa S."/>
            <person name="Alam M."/>
        </authorList>
    </citation>
    <scope>NUCLEOTIDE SEQUENCE [LARGE SCALE GENOMIC DNA]</scope>
    <source>
        <strain evidence="2 3">Lewin</strain>
    </source>
</reference>
<evidence type="ECO:0000313" key="2">
    <source>
        <dbReference type="EMBL" id="AFC24086.1"/>
    </source>
</evidence>
<dbReference type="Proteomes" id="UP000007519">
    <property type="component" value="Chromosome"/>
</dbReference>
<dbReference type="AlphaFoldDB" id="H6L6E4"/>
<evidence type="ECO:0000256" key="1">
    <source>
        <dbReference type="SAM" id="Phobius"/>
    </source>
</evidence>
<keyword evidence="3" id="KW-1185">Reference proteome</keyword>
<dbReference type="STRING" id="984262.SGRA_1351"/>
<proteinExistence type="predicted"/>
<gene>
    <name evidence="2" type="ordered locus">SGRA_1351</name>
</gene>
<keyword evidence="1" id="KW-1133">Transmembrane helix</keyword>
<organism evidence="2 3">
    <name type="scientific">Saprospira grandis (strain Lewin)</name>
    <dbReference type="NCBI Taxonomy" id="984262"/>
    <lineage>
        <taxon>Bacteria</taxon>
        <taxon>Pseudomonadati</taxon>
        <taxon>Bacteroidota</taxon>
        <taxon>Saprospiria</taxon>
        <taxon>Saprospirales</taxon>
        <taxon>Saprospiraceae</taxon>
        <taxon>Saprospira</taxon>
    </lineage>
</organism>
<accession>H6L6E4</accession>
<keyword evidence="1" id="KW-0472">Membrane</keyword>
<evidence type="ECO:0000313" key="3">
    <source>
        <dbReference type="Proteomes" id="UP000007519"/>
    </source>
</evidence>
<name>H6L6E4_SAPGL</name>
<feature type="transmembrane region" description="Helical" evidence="1">
    <location>
        <begin position="24"/>
        <end position="45"/>
    </location>
</feature>